<accession>A0A1B1KJ83</accession>
<organism evidence="1 2">
    <name type="scientific">Rhodococcus opacus</name>
    <name type="common">Nocardia opaca</name>
    <dbReference type="NCBI Taxonomy" id="37919"/>
    <lineage>
        <taxon>Bacteria</taxon>
        <taxon>Bacillati</taxon>
        <taxon>Actinomycetota</taxon>
        <taxon>Actinomycetes</taxon>
        <taxon>Mycobacteriales</taxon>
        <taxon>Nocardiaceae</taxon>
        <taxon>Rhodococcus</taxon>
    </lineage>
</organism>
<evidence type="ECO:0000313" key="2">
    <source>
        <dbReference type="Proteomes" id="UP000186108"/>
    </source>
</evidence>
<dbReference type="Proteomes" id="UP000186108">
    <property type="component" value="Plasmid pR1CP2"/>
</dbReference>
<dbReference type="AlphaFoldDB" id="A0A1B1KJ83"/>
<dbReference type="EMBL" id="CP009113">
    <property type="protein sequence ID" value="ANS32668.1"/>
    <property type="molecule type" value="Genomic_DNA"/>
</dbReference>
<protein>
    <submittedName>
        <fullName evidence="1">Uncharacterized protein</fullName>
    </submittedName>
</protein>
<proteinExistence type="predicted"/>
<gene>
    <name evidence="1" type="ORF">R1CP_40440</name>
</gene>
<keyword evidence="1" id="KW-0614">Plasmid</keyword>
<evidence type="ECO:0000313" key="1">
    <source>
        <dbReference type="EMBL" id="ANS32668.1"/>
    </source>
</evidence>
<reference evidence="1 2" key="1">
    <citation type="submission" date="2014-07" db="EMBL/GenBank/DDBJ databases">
        <authorList>
            <person name="Zhang J.E."/>
            <person name="Yang H."/>
            <person name="Guo J."/>
            <person name="Deng Z."/>
            <person name="Luo H."/>
            <person name="Luo M."/>
            <person name="Zhao B."/>
        </authorList>
    </citation>
    <scope>NUCLEOTIDE SEQUENCE [LARGE SCALE GENOMIC DNA]</scope>
    <source>
        <strain evidence="1 2">1CP</strain>
        <plasmid evidence="2">Plasmid pr1cp2</plasmid>
    </source>
</reference>
<geneLocation type="plasmid" evidence="2">
    <name>pr1cp2</name>
</geneLocation>
<name>A0A1B1KJ83_RHOOP</name>
<sequence>MWHGFAIEILQELLEPFRSPLVQSCDAAVVRHGFTIHSMSDISHTRGTVFMSAYALGANRAGPQSFHFGTESMRYIKGCWTVREDEDMLDNEGTGQ</sequence>